<feature type="transmembrane region" description="Helical" evidence="1">
    <location>
        <begin position="402"/>
        <end position="425"/>
    </location>
</feature>
<evidence type="ECO:0000313" key="2">
    <source>
        <dbReference type="EMBL" id="KAA6133348.1"/>
    </source>
</evidence>
<reference evidence="2 3" key="1">
    <citation type="submission" date="2019-09" db="EMBL/GenBank/DDBJ databases">
        <title>Isolation of a novel species in the genus Cupriavidus from patients with sepsis using whole genome sequencing.</title>
        <authorList>
            <person name="Kweon O.J."/>
            <person name="Lee M.-K."/>
        </authorList>
    </citation>
    <scope>NUCLEOTIDE SEQUENCE [LARGE SCALE GENOMIC DNA]</scope>
    <source>
        <strain evidence="2 3">MKL-01</strain>
    </source>
</reference>
<feature type="transmembrane region" description="Helical" evidence="1">
    <location>
        <begin position="282"/>
        <end position="304"/>
    </location>
</feature>
<evidence type="ECO:0000313" key="3">
    <source>
        <dbReference type="Proteomes" id="UP000324324"/>
    </source>
</evidence>
<name>A0A5M8BC38_9BURK</name>
<feature type="transmembrane region" description="Helical" evidence="1">
    <location>
        <begin position="371"/>
        <end position="396"/>
    </location>
</feature>
<comment type="caution">
    <text evidence="2">The sequence shown here is derived from an EMBL/GenBank/DDBJ whole genome shotgun (WGS) entry which is preliminary data.</text>
</comment>
<organism evidence="2 3">
    <name type="scientific">Cupriavidus cauae</name>
    <dbReference type="NCBI Taxonomy" id="2608999"/>
    <lineage>
        <taxon>Bacteria</taxon>
        <taxon>Pseudomonadati</taxon>
        <taxon>Pseudomonadota</taxon>
        <taxon>Betaproteobacteria</taxon>
        <taxon>Burkholderiales</taxon>
        <taxon>Burkholderiaceae</taxon>
        <taxon>Cupriavidus</taxon>
    </lineage>
</organism>
<proteinExistence type="predicted"/>
<keyword evidence="3" id="KW-1185">Reference proteome</keyword>
<accession>A0A5M8BC38</accession>
<dbReference type="Proteomes" id="UP000324324">
    <property type="component" value="Unassembled WGS sequence"/>
</dbReference>
<dbReference type="RefSeq" id="WP_150081642.1">
    <property type="nucleotide sequence ID" value="NZ_VWRN01000003.1"/>
</dbReference>
<dbReference type="AlphaFoldDB" id="A0A5M8BC38"/>
<dbReference type="EMBL" id="VWRN01000003">
    <property type="protein sequence ID" value="KAA6133348.1"/>
    <property type="molecule type" value="Genomic_DNA"/>
</dbReference>
<keyword evidence="1" id="KW-0472">Membrane</keyword>
<keyword evidence="1" id="KW-1133">Transmembrane helix</keyword>
<protein>
    <submittedName>
        <fullName evidence="2">Uncharacterized protein</fullName>
    </submittedName>
</protein>
<sequence>MSAKAAPPAAVIQRYPSEPEGKAGLLRQFMRDLRAARPTLTLHLDTTGVSLMSSAVQEVEPLFEATDAISPDLVEASQLLPAGDAVLGVVDLAGTAADKVKTWRRVCASEPGYRLAVASLARARLPEEIERRKAALKTTRHWIRACLATPARHDGAPAPILAAHRLRQDGAAHIPDTFRQALTAGNRDAAALGKAALGVIERELAAIDGERDAILRQHAADLLEHDAATRADRTATRRLRGSAVACLRDSGLQGLRVGYEASPLADSAWDAPLDLGLIPGDVFSFGLGAAIGLAHVGCGIGELAEARRRRGALREIGQAVGDNLRRLSADPARSKRLQSPATSEALRWFADGQRRWRQRAGELTRWSVGRIAYGVGTVLLSGAGMAMVSILGTAVLATPVGAALVAIGGVLGGAWFLFTLIRIAMRFMRGRADTRERERLADAVRRGAARGLCADRLSQCSVAQLESLRRDCPALSGNRYWQAAVLTRRLLIDDAADKPAGKSAGKSADKTADKTADKASRLETSALLQALGMPKLSTTLLKHAGFELAYRTIFLYLHGDGAQAAWREGIFHRAETADAPRSRAHGG</sequence>
<keyword evidence="1" id="KW-0812">Transmembrane</keyword>
<gene>
    <name evidence="2" type="ORF">F1599_00575</name>
</gene>
<evidence type="ECO:0000256" key="1">
    <source>
        <dbReference type="SAM" id="Phobius"/>
    </source>
</evidence>